<gene>
    <name evidence="1" type="ORF">GKZ89_10080</name>
</gene>
<sequence>MEDLILAASGLLFIWYTVQVLKDWWGAEYRGRSAADLLIRPDREKERE</sequence>
<keyword evidence="2" id="KW-1185">Reference proteome</keyword>
<accession>A0A7X2S5G1</accession>
<evidence type="ECO:0000313" key="1">
    <source>
        <dbReference type="EMBL" id="MTH53752.1"/>
    </source>
</evidence>
<proteinExistence type="predicted"/>
<reference evidence="1 2" key="1">
    <citation type="journal article" date="2017" name="Int. J. Syst. Evol. Microbiol.">
        <title>Bacillus mangrovi sp. nov., isolated from a sediment sample from a mangrove forest.</title>
        <authorList>
            <person name="Gupta V."/>
            <person name="Singh P.K."/>
            <person name="Korpole S."/>
            <person name="Tanuku N.R.S."/>
            <person name="Pinnaka A.K."/>
        </authorList>
    </citation>
    <scope>NUCLEOTIDE SEQUENCE [LARGE SCALE GENOMIC DNA]</scope>
    <source>
        <strain evidence="1 2">KCTC 33872</strain>
    </source>
</reference>
<evidence type="ECO:0000313" key="2">
    <source>
        <dbReference type="Proteomes" id="UP000434639"/>
    </source>
</evidence>
<protein>
    <submittedName>
        <fullName evidence="1">Uncharacterized protein</fullName>
    </submittedName>
</protein>
<dbReference type="RefSeq" id="WP_155112283.1">
    <property type="nucleotide sequence ID" value="NZ_WMIB01000008.1"/>
</dbReference>
<dbReference type="EMBL" id="WMIB01000008">
    <property type="protein sequence ID" value="MTH53752.1"/>
    <property type="molecule type" value="Genomic_DNA"/>
</dbReference>
<dbReference type="AlphaFoldDB" id="A0A7X2S5G1"/>
<dbReference type="Proteomes" id="UP000434639">
    <property type="component" value="Unassembled WGS sequence"/>
</dbReference>
<comment type="caution">
    <text evidence="1">The sequence shown here is derived from an EMBL/GenBank/DDBJ whole genome shotgun (WGS) entry which is preliminary data.</text>
</comment>
<organism evidence="1 2">
    <name type="scientific">Metabacillus mangrovi</name>
    <dbReference type="NCBI Taxonomy" id="1491830"/>
    <lineage>
        <taxon>Bacteria</taxon>
        <taxon>Bacillati</taxon>
        <taxon>Bacillota</taxon>
        <taxon>Bacilli</taxon>
        <taxon>Bacillales</taxon>
        <taxon>Bacillaceae</taxon>
        <taxon>Metabacillus</taxon>
    </lineage>
</organism>
<name>A0A7X2S5G1_9BACI</name>